<evidence type="ECO:0000313" key="1">
    <source>
        <dbReference type="EMBL" id="GIY77735.1"/>
    </source>
</evidence>
<proteinExistence type="predicted"/>
<accession>A0AAV4W6P2</accession>
<dbReference type="EMBL" id="BPLQ01014166">
    <property type="protein sequence ID" value="GIY77735.1"/>
    <property type="molecule type" value="Genomic_DNA"/>
</dbReference>
<organism evidence="1 2">
    <name type="scientific">Caerostris darwini</name>
    <dbReference type="NCBI Taxonomy" id="1538125"/>
    <lineage>
        <taxon>Eukaryota</taxon>
        <taxon>Metazoa</taxon>
        <taxon>Ecdysozoa</taxon>
        <taxon>Arthropoda</taxon>
        <taxon>Chelicerata</taxon>
        <taxon>Arachnida</taxon>
        <taxon>Araneae</taxon>
        <taxon>Araneomorphae</taxon>
        <taxon>Entelegynae</taxon>
        <taxon>Araneoidea</taxon>
        <taxon>Araneidae</taxon>
        <taxon>Caerostris</taxon>
    </lineage>
</organism>
<name>A0AAV4W6P2_9ARAC</name>
<dbReference type="AlphaFoldDB" id="A0AAV4W6P2"/>
<protein>
    <submittedName>
        <fullName evidence="1">Uncharacterized protein</fullName>
    </submittedName>
</protein>
<keyword evidence="2" id="KW-1185">Reference proteome</keyword>
<sequence length="38" mass="4321">GIIVLVASHPLLLLRFKYKHPNETLGAFMKDNPHLHLS</sequence>
<comment type="caution">
    <text evidence="1">The sequence shown here is derived from an EMBL/GenBank/DDBJ whole genome shotgun (WGS) entry which is preliminary data.</text>
</comment>
<gene>
    <name evidence="1" type="ORF">CDAR_563341</name>
</gene>
<evidence type="ECO:0000313" key="2">
    <source>
        <dbReference type="Proteomes" id="UP001054837"/>
    </source>
</evidence>
<reference evidence="1 2" key="1">
    <citation type="submission" date="2021-06" db="EMBL/GenBank/DDBJ databases">
        <title>Caerostris darwini draft genome.</title>
        <authorList>
            <person name="Kono N."/>
            <person name="Arakawa K."/>
        </authorList>
    </citation>
    <scope>NUCLEOTIDE SEQUENCE [LARGE SCALE GENOMIC DNA]</scope>
</reference>
<dbReference type="Proteomes" id="UP001054837">
    <property type="component" value="Unassembled WGS sequence"/>
</dbReference>
<feature type="non-terminal residue" evidence="1">
    <location>
        <position position="1"/>
    </location>
</feature>